<organism evidence="1 2">
    <name type="scientific">Thelephora ganbajun</name>
    <name type="common">Ganba fungus</name>
    <dbReference type="NCBI Taxonomy" id="370292"/>
    <lineage>
        <taxon>Eukaryota</taxon>
        <taxon>Fungi</taxon>
        <taxon>Dikarya</taxon>
        <taxon>Basidiomycota</taxon>
        <taxon>Agaricomycotina</taxon>
        <taxon>Agaricomycetes</taxon>
        <taxon>Thelephorales</taxon>
        <taxon>Thelephoraceae</taxon>
        <taxon>Thelephora</taxon>
    </lineage>
</organism>
<accession>A0ACB6ZJ96</accession>
<reference evidence="1" key="1">
    <citation type="submission" date="2019-10" db="EMBL/GenBank/DDBJ databases">
        <authorList>
            <consortium name="DOE Joint Genome Institute"/>
            <person name="Kuo A."/>
            <person name="Miyauchi S."/>
            <person name="Kiss E."/>
            <person name="Drula E."/>
            <person name="Kohler A."/>
            <person name="Sanchez-Garcia M."/>
            <person name="Andreopoulos B."/>
            <person name="Barry K.W."/>
            <person name="Bonito G."/>
            <person name="Buee M."/>
            <person name="Carver A."/>
            <person name="Chen C."/>
            <person name="Cichocki N."/>
            <person name="Clum A."/>
            <person name="Culley D."/>
            <person name="Crous P.W."/>
            <person name="Fauchery L."/>
            <person name="Girlanda M."/>
            <person name="Hayes R."/>
            <person name="Keri Z."/>
            <person name="Labutti K."/>
            <person name="Lipzen A."/>
            <person name="Lombard V."/>
            <person name="Magnuson J."/>
            <person name="Maillard F."/>
            <person name="Morin E."/>
            <person name="Murat C."/>
            <person name="Nolan M."/>
            <person name="Ohm R."/>
            <person name="Pangilinan J."/>
            <person name="Pereira M."/>
            <person name="Perotto S."/>
            <person name="Peter M."/>
            <person name="Riley R."/>
            <person name="Sitrit Y."/>
            <person name="Stielow B."/>
            <person name="Szollosi G."/>
            <person name="Zifcakova L."/>
            <person name="Stursova M."/>
            <person name="Spatafora J.W."/>
            <person name="Tedersoo L."/>
            <person name="Vaario L.-M."/>
            <person name="Yamada A."/>
            <person name="Yan M."/>
            <person name="Wang P."/>
            <person name="Xu J."/>
            <person name="Bruns T."/>
            <person name="Baldrian P."/>
            <person name="Vilgalys R."/>
            <person name="Henrissat B."/>
            <person name="Grigoriev I.V."/>
            <person name="Hibbett D."/>
            <person name="Nagy L.G."/>
            <person name="Martin F.M."/>
        </authorList>
    </citation>
    <scope>NUCLEOTIDE SEQUENCE</scope>
    <source>
        <strain evidence="1">P2</strain>
    </source>
</reference>
<keyword evidence="2" id="KW-1185">Reference proteome</keyword>
<evidence type="ECO:0000313" key="1">
    <source>
        <dbReference type="EMBL" id="KAF9649654.1"/>
    </source>
</evidence>
<gene>
    <name evidence="1" type="ORF">BDM02DRAFT_3113500</name>
</gene>
<sequence length="257" mass="28162">MTRHWEPGVTYSAGEVLEYQGQRYRVIQGHSSQSDWAPGIATAALFGHLGSSGHHKPCHEHPQVPVQNTNPLESLQNPLTLKIGSFSRERWLQDSRQRTDEFNRTGPCAPTTWVLVSGREIPGNAIEAGKEHDNALYIARAYVEDGLYVGKAGRHLAQGAEIGRQHKSYALQVYEVLIGDPRAVHWVGTHGLPNPQNLGARHVDAGVDLHGHQIFIAQVSHNGGIHPARASGGASGAYLAYGDKELAFQEYRVLCYA</sequence>
<proteinExistence type="predicted"/>
<evidence type="ECO:0000313" key="2">
    <source>
        <dbReference type="Proteomes" id="UP000886501"/>
    </source>
</evidence>
<dbReference type="Proteomes" id="UP000886501">
    <property type="component" value="Unassembled WGS sequence"/>
</dbReference>
<comment type="caution">
    <text evidence="1">The sequence shown here is derived from an EMBL/GenBank/DDBJ whole genome shotgun (WGS) entry which is preliminary data.</text>
</comment>
<reference evidence="1" key="2">
    <citation type="journal article" date="2020" name="Nat. Commun.">
        <title>Large-scale genome sequencing of mycorrhizal fungi provides insights into the early evolution of symbiotic traits.</title>
        <authorList>
            <person name="Miyauchi S."/>
            <person name="Kiss E."/>
            <person name="Kuo A."/>
            <person name="Drula E."/>
            <person name="Kohler A."/>
            <person name="Sanchez-Garcia M."/>
            <person name="Morin E."/>
            <person name="Andreopoulos B."/>
            <person name="Barry K.W."/>
            <person name="Bonito G."/>
            <person name="Buee M."/>
            <person name="Carver A."/>
            <person name="Chen C."/>
            <person name="Cichocki N."/>
            <person name="Clum A."/>
            <person name="Culley D."/>
            <person name="Crous P.W."/>
            <person name="Fauchery L."/>
            <person name="Girlanda M."/>
            <person name="Hayes R.D."/>
            <person name="Keri Z."/>
            <person name="LaButti K."/>
            <person name="Lipzen A."/>
            <person name="Lombard V."/>
            <person name="Magnuson J."/>
            <person name="Maillard F."/>
            <person name="Murat C."/>
            <person name="Nolan M."/>
            <person name="Ohm R.A."/>
            <person name="Pangilinan J."/>
            <person name="Pereira M.F."/>
            <person name="Perotto S."/>
            <person name="Peter M."/>
            <person name="Pfister S."/>
            <person name="Riley R."/>
            <person name="Sitrit Y."/>
            <person name="Stielow J.B."/>
            <person name="Szollosi G."/>
            <person name="Zifcakova L."/>
            <person name="Stursova M."/>
            <person name="Spatafora J.W."/>
            <person name="Tedersoo L."/>
            <person name="Vaario L.M."/>
            <person name="Yamada A."/>
            <person name="Yan M."/>
            <person name="Wang P."/>
            <person name="Xu J."/>
            <person name="Bruns T."/>
            <person name="Baldrian P."/>
            <person name="Vilgalys R."/>
            <person name="Dunand C."/>
            <person name="Henrissat B."/>
            <person name="Grigoriev I.V."/>
            <person name="Hibbett D."/>
            <person name="Nagy L.G."/>
            <person name="Martin F.M."/>
        </authorList>
    </citation>
    <scope>NUCLEOTIDE SEQUENCE</scope>
    <source>
        <strain evidence="1">P2</strain>
    </source>
</reference>
<dbReference type="EMBL" id="MU117995">
    <property type="protein sequence ID" value="KAF9649654.1"/>
    <property type="molecule type" value="Genomic_DNA"/>
</dbReference>
<protein>
    <submittedName>
        <fullName evidence="1">Uncharacterized protein</fullName>
    </submittedName>
</protein>
<name>A0ACB6ZJ96_THEGA</name>